<reference evidence="1 2" key="1">
    <citation type="journal article" date="2019" name="Nat. Ecol. Evol.">
        <title>Megaphylogeny resolves global patterns of mushroom evolution.</title>
        <authorList>
            <person name="Varga T."/>
            <person name="Krizsan K."/>
            <person name="Foldi C."/>
            <person name="Dima B."/>
            <person name="Sanchez-Garcia M."/>
            <person name="Sanchez-Ramirez S."/>
            <person name="Szollosi G.J."/>
            <person name="Szarkandi J.G."/>
            <person name="Papp V."/>
            <person name="Albert L."/>
            <person name="Andreopoulos W."/>
            <person name="Angelini C."/>
            <person name="Antonin V."/>
            <person name="Barry K.W."/>
            <person name="Bougher N.L."/>
            <person name="Buchanan P."/>
            <person name="Buyck B."/>
            <person name="Bense V."/>
            <person name="Catcheside P."/>
            <person name="Chovatia M."/>
            <person name="Cooper J."/>
            <person name="Damon W."/>
            <person name="Desjardin D."/>
            <person name="Finy P."/>
            <person name="Geml J."/>
            <person name="Haridas S."/>
            <person name="Hughes K."/>
            <person name="Justo A."/>
            <person name="Karasinski D."/>
            <person name="Kautmanova I."/>
            <person name="Kiss B."/>
            <person name="Kocsube S."/>
            <person name="Kotiranta H."/>
            <person name="LaButti K.M."/>
            <person name="Lechner B.E."/>
            <person name="Liimatainen K."/>
            <person name="Lipzen A."/>
            <person name="Lukacs Z."/>
            <person name="Mihaltcheva S."/>
            <person name="Morgado L.N."/>
            <person name="Niskanen T."/>
            <person name="Noordeloos M.E."/>
            <person name="Ohm R.A."/>
            <person name="Ortiz-Santana B."/>
            <person name="Ovrebo C."/>
            <person name="Racz N."/>
            <person name="Riley R."/>
            <person name="Savchenko A."/>
            <person name="Shiryaev A."/>
            <person name="Soop K."/>
            <person name="Spirin V."/>
            <person name="Szebenyi C."/>
            <person name="Tomsovsky M."/>
            <person name="Tulloss R.E."/>
            <person name="Uehling J."/>
            <person name="Grigoriev I.V."/>
            <person name="Vagvolgyi C."/>
            <person name="Papp T."/>
            <person name="Martin F.M."/>
            <person name="Miettinen O."/>
            <person name="Hibbett D.S."/>
            <person name="Nagy L.G."/>
        </authorList>
    </citation>
    <scope>NUCLEOTIDE SEQUENCE [LARGE SCALE GENOMIC DNA]</scope>
    <source>
        <strain evidence="1 2">FP101781</strain>
    </source>
</reference>
<evidence type="ECO:0000313" key="1">
    <source>
        <dbReference type="EMBL" id="TEB24398.1"/>
    </source>
</evidence>
<name>A0A4Y7SRY3_COPMI</name>
<dbReference type="Proteomes" id="UP000298030">
    <property type="component" value="Unassembled WGS sequence"/>
</dbReference>
<proteinExistence type="predicted"/>
<evidence type="ECO:0000313" key="2">
    <source>
        <dbReference type="Proteomes" id="UP000298030"/>
    </source>
</evidence>
<accession>A0A4Y7SRY3</accession>
<protein>
    <submittedName>
        <fullName evidence="1">Uncharacterized protein</fullName>
    </submittedName>
</protein>
<sequence>MGIRQIVSIPHEARPPIHLNYSLARLAQTMLTPLAPFIDHSILTSATARTCRGGWIR</sequence>
<organism evidence="1 2">
    <name type="scientific">Coprinellus micaceus</name>
    <name type="common">Glistening ink-cap mushroom</name>
    <name type="synonym">Coprinus micaceus</name>
    <dbReference type="NCBI Taxonomy" id="71717"/>
    <lineage>
        <taxon>Eukaryota</taxon>
        <taxon>Fungi</taxon>
        <taxon>Dikarya</taxon>
        <taxon>Basidiomycota</taxon>
        <taxon>Agaricomycotina</taxon>
        <taxon>Agaricomycetes</taxon>
        <taxon>Agaricomycetidae</taxon>
        <taxon>Agaricales</taxon>
        <taxon>Agaricineae</taxon>
        <taxon>Psathyrellaceae</taxon>
        <taxon>Coprinellus</taxon>
    </lineage>
</organism>
<keyword evidence="2" id="KW-1185">Reference proteome</keyword>
<comment type="caution">
    <text evidence="1">The sequence shown here is derived from an EMBL/GenBank/DDBJ whole genome shotgun (WGS) entry which is preliminary data.</text>
</comment>
<dbReference type="EMBL" id="QPFP01000067">
    <property type="protein sequence ID" value="TEB24398.1"/>
    <property type="molecule type" value="Genomic_DNA"/>
</dbReference>
<dbReference type="AlphaFoldDB" id="A0A4Y7SRY3"/>
<gene>
    <name evidence="1" type="ORF">FA13DRAFT_1739247</name>
</gene>
<feature type="non-terminal residue" evidence="1">
    <location>
        <position position="57"/>
    </location>
</feature>